<proteinExistence type="predicted"/>
<dbReference type="RefSeq" id="XP_011397011.1">
    <property type="nucleotide sequence ID" value="XM_011398709.1"/>
</dbReference>
<reference evidence="2" key="2">
    <citation type="submission" date="2015-08" db="EMBL/GenBank/DDBJ databases">
        <authorList>
            <person name="Babu N.S."/>
            <person name="Beckwith C.J."/>
            <person name="Beseler K.G."/>
            <person name="Brison A."/>
            <person name="Carone J.V."/>
            <person name="Caskin T.P."/>
            <person name="Diamond M."/>
            <person name="Durham M.E."/>
            <person name="Foxe J.M."/>
            <person name="Go M."/>
            <person name="Henderson B.A."/>
            <person name="Jones I.B."/>
            <person name="McGettigan J.A."/>
            <person name="Micheletti S.J."/>
            <person name="Nasrallah M.E."/>
            <person name="Ortiz D."/>
            <person name="Piller C.R."/>
            <person name="Privatt S.R."/>
            <person name="Schneider S.L."/>
            <person name="Sharp S."/>
            <person name="Smith T.C."/>
            <person name="Stanton J.D."/>
            <person name="Ullery H.E."/>
            <person name="Wilson R.J."/>
            <person name="Serrano M.G."/>
            <person name="Buck G."/>
            <person name="Lee V."/>
            <person name="Wang Y."/>
            <person name="Carvalho R."/>
            <person name="Voegtly L."/>
            <person name="Shi R."/>
            <person name="Duckworth R."/>
            <person name="Johnson A."/>
            <person name="Loviza R."/>
            <person name="Walstead R."/>
            <person name="Shah Z."/>
            <person name="Kiflezghi M."/>
            <person name="Wade K."/>
            <person name="Ball S.L."/>
            <person name="Bradley K.W."/>
            <person name="Asai D.J."/>
            <person name="Bowman C.A."/>
            <person name="Russell D.A."/>
            <person name="Pope W.H."/>
            <person name="Jacobs-Sera D."/>
            <person name="Hendrix R.W."/>
            <person name="Hatfull G.F."/>
        </authorList>
    </citation>
    <scope>NUCLEOTIDE SEQUENCE</scope>
</reference>
<keyword evidence="4" id="KW-1185">Reference proteome</keyword>
<evidence type="ECO:0000256" key="1">
    <source>
        <dbReference type="ARBA" id="ARBA00023002"/>
    </source>
</evidence>
<protein>
    <submittedName>
        <fullName evidence="3">Tropinone reductase-like protein</fullName>
    </submittedName>
</protein>
<gene>
    <name evidence="3" type="ORF">F751_1390</name>
    <name evidence="2" type="ORF">g.8756</name>
</gene>
<dbReference type="eggNOG" id="KOG0725">
    <property type="taxonomic scope" value="Eukaryota"/>
</dbReference>
<dbReference type="GeneID" id="23612781"/>
<dbReference type="Pfam" id="PF13561">
    <property type="entry name" value="adh_short_C2"/>
    <property type="match status" value="1"/>
</dbReference>
<dbReference type="SUPFAM" id="SSF51735">
    <property type="entry name" value="NAD(P)-binding Rossmann-fold domains"/>
    <property type="match status" value="1"/>
</dbReference>
<dbReference type="GO" id="GO:0016491">
    <property type="term" value="F:oxidoreductase activity"/>
    <property type="evidence" value="ECO:0007669"/>
    <property type="project" value="UniProtKB-KW"/>
</dbReference>
<evidence type="ECO:0000313" key="4">
    <source>
        <dbReference type="Proteomes" id="UP000028924"/>
    </source>
</evidence>
<accession>A0A087SEH1</accession>
<dbReference type="EMBL" id="GDKF01005220">
    <property type="protein sequence ID" value="JAT73402.1"/>
    <property type="molecule type" value="Transcribed_RNA"/>
</dbReference>
<evidence type="ECO:0000313" key="2">
    <source>
        <dbReference type="EMBL" id="JAT73402.1"/>
    </source>
</evidence>
<dbReference type="KEGG" id="apro:F751_1390"/>
<name>A0A087SEH1_AUXPR</name>
<keyword evidence="1" id="KW-0560">Oxidoreductase</keyword>
<dbReference type="OrthoDB" id="417891at2759"/>
<reference evidence="3 4" key="1">
    <citation type="journal article" date="2014" name="BMC Genomics">
        <title>Oil accumulation mechanisms of the oleaginous microalga Chlorella protothecoides revealed through its genome, transcriptomes, and proteomes.</title>
        <authorList>
            <person name="Gao C."/>
            <person name="Wang Y."/>
            <person name="Shen Y."/>
            <person name="Yan D."/>
            <person name="He X."/>
            <person name="Dai J."/>
            <person name="Wu Q."/>
        </authorList>
    </citation>
    <scope>NUCLEOTIDE SEQUENCE [LARGE SCALE GENOMIC DNA]</scope>
    <source>
        <strain evidence="3 4">0710</strain>
    </source>
</reference>
<dbReference type="Gene3D" id="3.40.50.720">
    <property type="entry name" value="NAD(P)-binding Rossmann-like Domain"/>
    <property type="match status" value="1"/>
</dbReference>
<dbReference type="InterPro" id="IPR002347">
    <property type="entry name" value="SDR_fam"/>
</dbReference>
<dbReference type="STRING" id="3075.A0A087SEH1"/>
<organism evidence="3 4">
    <name type="scientific">Auxenochlorella protothecoides</name>
    <name type="common">Green microalga</name>
    <name type="synonym">Chlorella protothecoides</name>
    <dbReference type="NCBI Taxonomy" id="3075"/>
    <lineage>
        <taxon>Eukaryota</taxon>
        <taxon>Viridiplantae</taxon>
        <taxon>Chlorophyta</taxon>
        <taxon>core chlorophytes</taxon>
        <taxon>Trebouxiophyceae</taxon>
        <taxon>Chlorellales</taxon>
        <taxon>Chlorellaceae</taxon>
        <taxon>Auxenochlorella</taxon>
    </lineage>
</organism>
<dbReference type="AlphaFoldDB" id="A0A087SEH1"/>
<dbReference type="PANTHER" id="PTHR42898">
    <property type="entry name" value="TROPINONE REDUCTASE"/>
    <property type="match status" value="1"/>
</dbReference>
<dbReference type="EMBL" id="KL662105">
    <property type="protein sequence ID" value="KFM24125.1"/>
    <property type="molecule type" value="Genomic_DNA"/>
</dbReference>
<dbReference type="Proteomes" id="UP000028924">
    <property type="component" value="Unassembled WGS sequence"/>
</dbReference>
<sequence>MTASLSSADHLAKYYGLHGKTCLVTGGTLGIGRAVVEEFAILGARVFTCARKADALESLLSDCKAKGWSVEGITADVATPEGRESVMKAASAALGGRIDVLVNNVGTNIRKSTLDYTPADFERMIAVNLESAFALSQAVHPFMKAAGGGVIIMISSVAGGPVAMKSGAVYGLTKASLNQIVMNFACEWASDGIRAISVAPWYTDTPLVENLLGDKELLQQILSRTPLGRVAQPEEVARVVAFAASPAASYITGQTLRVDGGYSAMGLY</sequence>
<dbReference type="FunFam" id="3.40.50.720:FF:000084">
    <property type="entry name" value="Short-chain dehydrogenase reductase"/>
    <property type="match status" value="1"/>
</dbReference>
<dbReference type="InterPro" id="IPR045000">
    <property type="entry name" value="TR"/>
</dbReference>
<dbReference type="PANTHER" id="PTHR42898:SF6">
    <property type="entry name" value="NADP-DEPENDENT MANNITOL DEHYDROGENASE"/>
    <property type="match status" value="1"/>
</dbReference>
<dbReference type="PRINTS" id="PR00081">
    <property type="entry name" value="GDHRDH"/>
</dbReference>
<dbReference type="InterPro" id="IPR036291">
    <property type="entry name" value="NAD(P)-bd_dom_sf"/>
</dbReference>
<evidence type="ECO:0000313" key="3">
    <source>
        <dbReference type="EMBL" id="KFM24125.1"/>
    </source>
</evidence>
<dbReference type="PRINTS" id="PR00080">
    <property type="entry name" value="SDRFAMILY"/>
</dbReference>